<feature type="region of interest" description="Disordered" evidence="1">
    <location>
        <begin position="413"/>
        <end position="439"/>
    </location>
</feature>
<dbReference type="GeneTree" id="ENSGT00940000163828"/>
<dbReference type="AlphaFoldDB" id="A0AAQ4RQB3"/>
<feature type="region of interest" description="Disordered" evidence="1">
    <location>
        <begin position="1"/>
        <end position="26"/>
    </location>
</feature>
<feature type="region of interest" description="Disordered" evidence="1">
    <location>
        <begin position="89"/>
        <end position="151"/>
    </location>
</feature>
<feature type="region of interest" description="Disordered" evidence="1">
    <location>
        <begin position="274"/>
        <end position="307"/>
    </location>
</feature>
<accession>A0AAQ4RQB3</accession>
<evidence type="ECO:0000313" key="2">
    <source>
        <dbReference type="Ensembl" id="ENSGACP00000064793.1"/>
    </source>
</evidence>
<reference evidence="2" key="3">
    <citation type="submission" date="2025-09" db="UniProtKB">
        <authorList>
            <consortium name="Ensembl"/>
        </authorList>
    </citation>
    <scope>IDENTIFICATION</scope>
</reference>
<name>A0AAQ4RQB3_GASAC</name>
<protein>
    <submittedName>
        <fullName evidence="2">Uncharacterized protein</fullName>
    </submittedName>
</protein>
<reference evidence="2" key="2">
    <citation type="submission" date="2025-08" db="UniProtKB">
        <authorList>
            <consortium name="Ensembl"/>
        </authorList>
    </citation>
    <scope>IDENTIFICATION</scope>
</reference>
<dbReference type="PANTHER" id="PTHR31025">
    <property type="entry name" value="SI:CH211-196P9.1-RELATED"/>
    <property type="match status" value="1"/>
</dbReference>
<dbReference type="PANTHER" id="PTHR31025:SF22">
    <property type="entry name" value="IP13529P"/>
    <property type="match status" value="1"/>
</dbReference>
<dbReference type="Ensembl" id="ENSGACT00000086923.1">
    <property type="protein sequence ID" value="ENSGACP00000064793.1"/>
    <property type="gene ID" value="ENSGACG00000013206.2"/>
</dbReference>
<evidence type="ECO:0000256" key="1">
    <source>
        <dbReference type="SAM" id="MobiDB-lite"/>
    </source>
</evidence>
<keyword evidence="3" id="KW-1185">Reference proteome</keyword>
<dbReference type="Proteomes" id="UP000007635">
    <property type="component" value="Chromosome XX"/>
</dbReference>
<feature type="compositionally biased region" description="Low complexity" evidence="1">
    <location>
        <begin position="1"/>
        <end position="15"/>
    </location>
</feature>
<proteinExistence type="predicted"/>
<organism evidence="2 3">
    <name type="scientific">Gasterosteus aculeatus aculeatus</name>
    <name type="common">three-spined stickleback</name>
    <dbReference type="NCBI Taxonomy" id="481459"/>
    <lineage>
        <taxon>Eukaryota</taxon>
        <taxon>Metazoa</taxon>
        <taxon>Chordata</taxon>
        <taxon>Craniata</taxon>
        <taxon>Vertebrata</taxon>
        <taxon>Euteleostomi</taxon>
        <taxon>Actinopterygii</taxon>
        <taxon>Neopterygii</taxon>
        <taxon>Teleostei</taxon>
        <taxon>Neoteleostei</taxon>
        <taxon>Acanthomorphata</taxon>
        <taxon>Eupercaria</taxon>
        <taxon>Perciformes</taxon>
        <taxon>Cottioidei</taxon>
        <taxon>Gasterosteales</taxon>
        <taxon>Gasterosteidae</taxon>
        <taxon>Gasterosteus</taxon>
    </lineage>
</organism>
<evidence type="ECO:0000313" key="3">
    <source>
        <dbReference type="Proteomes" id="UP000007635"/>
    </source>
</evidence>
<sequence>MSGPAEPPESHASSPGEEEEEDAAVERAIEAALRAAVRAVRGACGRRVRVFQSMVADRDREIWRLEGRLERSEHELRLLRVELRLRHAQPGARAPSGETQLEFGEPVSDSESRDATAPTPIPKEGSGAVGAFPRQHEQTETPSCEGGGAAGDLPSLIKEESSDMETGIKWELCEGTFLDENEHLHAGKPAKETVEDDMATLIKEALWRSTPAVHTNEDALHDNVMPTRTDDLADVLEPIQTRKLRARLKTRSSASHSNTEDALASCPRALVQTQWVAPRRGRARSSRGSSGSLVPPPPDRESSSFRGQLNNDWHYHFQVPWSTLSTTLSRKLDNQERPTASERREMIRIVAAEILYVCKNPSKRHLEEVARKMVLAYPKSFTDIIEDEVVGSGYDSLTKQLQYRVENCKRKTMWEKQRRPPGGGGGGDGAARKRKRRRNSYGCIQQELGPARVEAQKKKKRGMQEMFLKSEGSAERVEQWMSDTFACQRSDVRSGMDTRALKGEWPYLFSLSGMKAHFTQLTGVDIDEGFEDAMAKKFARVLDYFRSGGAAGRGPEGRAGACGAVMALLSHFKEDSARMLHVADAADGVRTERLPATPCIVACGASPFSAAAFMVAVDQEVILEDLASFTDALIAMFVCYFVFDLPYPADVAVTMEFLQSRPFCKPPLTSLPPKPAVGSAVISCQNRPVLHLPLLQFLRCVGGSWQSADVSQQLCHQRRAV</sequence>
<reference evidence="2 3" key="1">
    <citation type="journal article" date="2021" name="G3 (Bethesda)">
        <title>Improved contiguity of the threespine stickleback genome using long-read sequencing.</title>
        <authorList>
            <person name="Nath S."/>
            <person name="Shaw D.E."/>
            <person name="White M.A."/>
        </authorList>
    </citation>
    <scope>NUCLEOTIDE SEQUENCE [LARGE SCALE GENOMIC DNA]</scope>
    <source>
        <strain evidence="2 3">Lake Benthic</strain>
    </source>
</reference>